<gene>
    <name evidence="2" type="ORF">XA68_11473</name>
</gene>
<feature type="repeat" description="ANK" evidence="1">
    <location>
        <begin position="105"/>
        <end position="132"/>
    </location>
</feature>
<dbReference type="PROSITE" id="PS50088">
    <property type="entry name" value="ANK_REPEAT"/>
    <property type="match status" value="1"/>
</dbReference>
<keyword evidence="3" id="KW-1185">Reference proteome</keyword>
<evidence type="ECO:0000256" key="1">
    <source>
        <dbReference type="PROSITE-ProRule" id="PRU00023"/>
    </source>
</evidence>
<organism evidence="2 3">
    <name type="scientific">Ophiocordyceps unilateralis</name>
    <name type="common">Zombie-ant fungus</name>
    <name type="synonym">Torrubia unilateralis</name>
    <dbReference type="NCBI Taxonomy" id="268505"/>
    <lineage>
        <taxon>Eukaryota</taxon>
        <taxon>Fungi</taxon>
        <taxon>Dikarya</taxon>
        <taxon>Ascomycota</taxon>
        <taxon>Pezizomycotina</taxon>
        <taxon>Sordariomycetes</taxon>
        <taxon>Hypocreomycetidae</taxon>
        <taxon>Hypocreales</taxon>
        <taxon>Ophiocordycipitaceae</taxon>
        <taxon>Ophiocordyceps</taxon>
    </lineage>
</organism>
<evidence type="ECO:0000313" key="2">
    <source>
        <dbReference type="EMBL" id="PFH60085.1"/>
    </source>
</evidence>
<reference evidence="2 3" key="2">
    <citation type="journal article" date="2017" name="Sci. Rep.">
        <title>Ant-infecting Ophiocordyceps genomes reveal a high diversity of potential behavioral manipulation genes and a possible major role for enterotoxins.</title>
        <authorList>
            <person name="de Bekker C."/>
            <person name="Ohm R.A."/>
            <person name="Evans H.C."/>
            <person name="Brachmann A."/>
            <person name="Hughes D.P."/>
        </authorList>
    </citation>
    <scope>NUCLEOTIDE SEQUENCE [LARGE SCALE GENOMIC DNA]</scope>
    <source>
        <strain evidence="2 3">SC16a</strain>
    </source>
</reference>
<sequence>MNHVELALRLVSDGYGSYTVEKMTQQQLGEDAGHKPLSWSSVEDPAAFFRLMFINNVNMVFTKQVNKDKTSRLQAAEANHLAAVPLLSEKIIDPETRLGFCRKLLSHAAEHGHLAVIKLLLERGVDTEAKDSFCRTPLSYAAEKVI</sequence>
<dbReference type="InterPro" id="IPR036770">
    <property type="entry name" value="Ankyrin_rpt-contain_sf"/>
</dbReference>
<dbReference type="InterPro" id="IPR002110">
    <property type="entry name" value="Ankyrin_rpt"/>
</dbReference>
<dbReference type="PROSITE" id="PS50297">
    <property type="entry name" value="ANK_REP_REGION"/>
    <property type="match status" value="1"/>
</dbReference>
<evidence type="ECO:0000313" key="3">
    <source>
        <dbReference type="Proteomes" id="UP000037136"/>
    </source>
</evidence>
<dbReference type="Proteomes" id="UP000037136">
    <property type="component" value="Unassembled WGS sequence"/>
</dbReference>
<protein>
    <submittedName>
        <fullName evidence="2">Uncharacterized protein</fullName>
    </submittedName>
</protein>
<accession>A0A2A9PF13</accession>
<proteinExistence type="predicted"/>
<keyword evidence="1" id="KW-0040">ANK repeat</keyword>
<dbReference type="OrthoDB" id="341259at2759"/>
<dbReference type="Pfam" id="PF12796">
    <property type="entry name" value="Ank_2"/>
    <property type="match status" value="1"/>
</dbReference>
<dbReference type="SUPFAM" id="SSF48403">
    <property type="entry name" value="Ankyrin repeat"/>
    <property type="match status" value="1"/>
</dbReference>
<dbReference type="Gene3D" id="1.25.40.20">
    <property type="entry name" value="Ankyrin repeat-containing domain"/>
    <property type="match status" value="1"/>
</dbReference>
<name>A0A2A9PF13_OPHUN</name>
<reference evidence="2 3" key="1">
    <citation type="journal article" date="2015" name="BMC Genomics">
        <title>Gene expression during zombie ant biting behavior reflects the complexity underlying fungal parasitic behavioral manipulation.</title>
        <authorList>
            <person name="de Bekker C."/>
            <person name="Ohm R.A."/>
            <person name="Loreto R.G."/>
            <person name="Sebastian A."/>
            <person name="Albert I."/>
            <person name="Merrow M."/>
            <person name="Brachmann A."/>
            <person name="Hughes D.P."/>
        </authorList>
    </citation>
    <scope>NUCLEOTIDE SEQUENCE [LARGE SCALE GENOMIC DNA]</scope>
    <source>
        <strain evidence="2 3">SC16a</strain>
    </source>
</reference>
<comment type="caution">
    <text evidence="2">The sequence shown here is derived from an EMBL/GenBank/DDBJ whole genome shotgun (WGS) entry which is preliminary data.</text>
</comment>
<dbReference type="AlphaFoldDB" id="A0A2A9PF13"/>
<dbReference type="EMBL" id="LAZP02000152">
    <property type="protein sequence ID" value="PFH60085.1"/>
    <property type="molecule type" value="Genomic_DNA"/>
</dbReference>